<evidence type="ECO:0000256" key="7">
    <source>
        <dbReference type="ARBA" id="ARBA00023136"/>
    </source>
</evidence>
<evidence type="ECO:0000256" key="3">
    <source>
        <dbReference type="ARBA" id="ARBA00022475"/>
    </source>
</evidence>
<dbReference type="Proteomes" id="UP000591948">
    <property type="component" value="Unassembled WGS sequence"/>
</dbReference>
<evidence type="ECO:0000256" key="5">
    <source>
        <dbReference type="ARBA" id="ARBA00022960"/>
    </source>
</evidence>
<keyword evidence="5" id="KW-0133">Cell shape</keyword>
<dbReference type="Pfam" id="PF04093">
    <property type="entry name" value="MreD"/>
    <property type="match status" value="1"/>
</dbReference>
<gene>
    <name evidence="9" type="ORF">HKBW3S25_00101</name>
    <name evidence="10" type="ORF">HKBW3S33_00734</name>
    <name evidence="11" type="ORF">HKBW3S43_00462</name>
</gene>
<evidence type="ECO:0000256" key="8">
    <source>
        <dbReference type="SAM" id="Phobius"/>
    </source>
</evidence>
<dbReference type="AlphaFoldDB" id="A0A6V8P8L4"/>
<dbReference type="InterPro" id="IPR007227">
    <property type="entry name" value="Cell_shape_determining_MreD"/>
</dbReference>
<dbReference type="EMBL" id="BLRX01000006">
    <property type="protein sequence ID" value="GFP24663.1"/>
    <property type="molecule type" value="Genomic_DNA"/>
</dbReference>
<evidence type="ECO:0000256" key="2">
    <source>
        <dbReference type="ARBA" id="ARBA00007776"/>
    </source>
</evidence>
<accession>A0A6V8P8L4</accession>
<comment type="similarity">
    <text evidence="2">Belongs to the MreD family.</text>
</comment>
<evidence type="ECO:0000256" key="4">
    <source>
        <dbReference type="ARBA" id="ARBA00022692"/>
    </source>
</evidence>
<evidence type="ECO:0000313" key="10">
    <source>
        <dbReference type="EMBL" id="GFP27321.1"/>
    </source>
</evidence>
<dbReference type="Proteomes" id="UP000576480">
    <property type="component" value="Unassembled WGS sequence"/>
</dbReference>
<dbReference type="Proteomes" id="UP000543224">
    <property type="component" value="Unassembled WGS sequence"/>
</dbReference>
<sequence length="166" mass="18408">MQHRIIVFMFLFLALLLQMALAPNIALGKAIPDFVLVLVISVAIIEGSRFGSIIGFIGGFLADLLGGGILGIYAFSKTIVGYMAGNVVTMINPESRYVPALVALLGSIVHLGLVMAITYIFGIVRDFNLFQVNILIQPLYNTFWMILIFPVIRIVLTKERSFRLFR</sequence>
<dbReference type="RefSeq" id="WP_176229404.1">
    <property type="nucleotide sequence ID" value="NZ_BLRY01000027.1"/>
</dbReference>
<dbReference type="EMBL" id="BLSB01000016">
    <property type="protein sequence ID" value="GFP34670.1"/>
    <property type="molecule type" value="Genomic_DNA"/>
</dbReference>
<keyword evidence="7 8" id="KW-0472">Membrane</keyword>
<evidence type="ECO:0000256" key="1">
    <source>
        <dbReference type="ARBA" id="ARBA00004651"/>
    </source>
</evidence>
<evidence type="ECO:0000256" key="6">
    <source>
        <dbReference type="ARBA" id="ARBA00022989"/>
    </source>
</evidence>
<keyword evidence="3" id="KW-1003">Cell membrane</keyword>
<organism evidence="10 14">
    <name type="scientific">Candidatus Hakubella thermalkaliphila</name>
    <dbReference type="NCBI Taxonomy" id="2754717"/>
    <lineage>
        <taxon>Bacteria</taxon>
        <taxon>Bacillati</taxon>
        <taxon>Actinomycetota</taxon>
        <taxon>Actinomycetota incertae sedis</taxon>
        <taxon>Candidatus Hakubellales</taxon>
        <taxon>Candidatus Hakubellaceae</taxon>
        <taxon>Candidatus Hakubella</taxon>
    </lineage>
</organism>
<keyword evidence="14" id="KW-1185">Reference proteome</keyword>
<keyword evidence="4 8" id="KW-0812">Transmembrane</keyword>
<protein>
    <submittedName>
        <fullName evidence="10">Uncharacterized protein</fullName>
    </submittedName>
</protein>
<evidence type="ECO:0000313" key="13">
    <source>
        <dbReference type="Proteomes" id="UP000576480"/>
    </source>
</evidence>
<feature type="transmembrane region" description="Helical" evidence="8">
    <location>
        <begin position="134"/>
        <end position="156"/>
    </location>
</feature>
<name>A0A6V8P8L4_9ACTN</name>
<keyword evidence="6 8" id="KW-1133">Transmembrane helix</keyword>
<dbReference type="NCBIfam" id="TIGR03426">
    <property type="entry name" value="shape_MreD"/>
    <property type="match status" value="1"/>
</dbReference>
<dbReference type="GO" id="GO:0005886">
    <property type="term" value="C:plasma membrane"/>
    <property type="evidence" value="ECO:0007669"/>
    <property type="project" value="UniProtKB-SubCell"/>
</dbReference>
<evidence type="ECO:0000313" key="11">
    <source>
        <dbReference type="EMBL" id="GFP34670.1"/>
    </source>
</evidence>
<dbReference type="GO" id="GO:0008360">
    <property type="term" value="P:regulation of cell shape"/>
    <property type="evidence" value="ECO:0007669"/>
    <property type="project" value="UniProtKB-KW"/>
</dbReference>
<comment type="subcellular location">
    <subcellularLocation>
        <location evidence="1">Cell membrane</location>
        <topology evidence="1">Multi-pass membrane protein</topology>
    </subcellularLocation>
</comment>
<feature type="transmembrane region" description="Helical" evidence="8">
    <location>
        <begin position="97"/>
        <end position="122"/>
    </location>
</feature>
<proteinExistence type="inferred from homology"/>
<evidence type="ECO:0000313" key="9">
    <source>
        <dbReference type="EMBL" id="GFP24663.1"/>
    </source>
</evidence>
<comment type="caution">
    <text evidence="10">The sequence shown here is derived from an EMBL/GenBank/DDBJ whole genome shotgun (WGS) entry which is preliminary data.</text>
</comment>
<reference evidence="12 13" key="1">
    <citation type="journal article" date="2020" name="Front. Microbiol.">
        <title>Single-cell genomics of novel Actinobacteria with the Wood-Ljungdahl pathway discovered in a serpentinizing system.</title>
        <authorList>
            <person name="Merino N."/>
            <person name="Kawai M."/>
            <person name="Boyd E.S."/>
            <person name="Colman D.R."/>
            <person name="McGlynn S.E."/>
            <person name="Nealson K.H."/>
            <person name="Kurokawa K."/>
            <person name="Hongoh Y."/>
        </authorList>
    </citation>
    <scope>NUCLEOTIDE SEQUENCE [LARGE SCALE GENOMIC DNA]</scope>
    <source>
        <strain evidence="9 12">S25</strain>
        <strain evidence="10 14">S33</strain>
        <strain evidence="11 13">S43</strain>
    </source>
</reference>
<evidence type="ECO:0000313" key="14">
    <source>
        <dbReference type="Proteomes" id="UP000591948"/>
    </source>
</evidence>
<evidence type="ECO:0000313" key="12">
    <source>
        <dbReference type="Proteomes" id="UP000543224"/>
    </source>
</evidence>
<dbReference type="EMBL" id="BLRY01000027">
    <property type="protein sequence ID" value="GFP27321.1"/>
    <property type="molecule type" value="Genomic_DNA"/>
</dbReference>